<dbReference type="CDD" id="cd06261">
    <property type="entry name" value="TM_PBP2"/>
    <property type="match status" value="1"/>
</dbReference>
<evidence type="ECO:0000256" key="7">
    <source>
        <dbReference type="RuleBase" id="RU363032"/>
    </source>
</evidence>
<evidence type="ECO:0000313" key="10">
    <source>
        <dbReference type="EMBL" id="MDN4484066.1"/>
    </source>
</evidence>
<dbReference type="PROSITE" id="PS50928">
    <property type="entry name" value="ABC_TM1"/>
    <property type="match status" value="1"/>
</dbReference>
<feature type="domain" description="ABC transmembrane type-1" evidence="9">
    <location>
        <begin position="95"/>
        <end position="315"/>
    </location>
</feature>
<dbReference type="PANTHER" id="PTHR30193">
    <property type="entry name" value="ABC TRANSPORTER PERMEASE PROTEIN"/>
    <property type="match status" value="1"/>
</dbReference>
<accession>A0AB35MK15</accession>
<evidence type="ECO:0000256" key="3">
    <source>
        <dbReference type="ARBA" id="ARBA00022475"/>
    </source>
</evidence>
<sequence>MTETPGRAAAFVDGSHEPSTKAAPARRAQTARKWLEIGVFVAPALLLFILFVLVPVARAGYYSLYNWNGIEELTKFIGLDNYTRALTDDDFLRALRNNLFFVVGSIAVQLPIALGVALLMNRRMRGRGAFRLLIFVPYVLSEVIAGVMFTLMLQPHGLVDWALSPVYGLLQTLGVDSPRPLWLADTDVVLWTLLLVISWKYIGFAIILFLAGLQGINPELEEAAAIDGASWWQIQRRITIPLLGPTIRIWAFVSVIGSLQLFDMVKVMTNGGPAGSSHTMATYMIQQGFERSQFGYGSAVAVILFAISFVAALVYIRFVLRSDNTSSDDREA</sequence>
<dbReference type="GO" id="GO:0005886">
    <property type="term" value="C:plasma membrane"/>
    <property type="evidence" value="ECO:0007669"/>
    <property type="project" value="UniProtKB-SubCell"/>
</dbReference>
<dbReference type="AlphaFoldDB" id="A0AB35MK15"/>
<evidence type="ECO:0000256" key="1">
    <source>
        <dbReference type="ARBA" id="ARBA00004651"/>
    </source>
</evidence>
<evidence type="ECO:0000256" key="4">
    <source>
        <dbReference type="ARBA" id="ARBA00022692"/>
    </source>
</evidence>
<protein>
    <submittedName>
        <fullName evidence="10">Sugar ABC transporter permease</fullName>
    </submittedName>
</protein>
<feature type="region of interest" description="Disordered" evidence="8">
    <location>
        <begin position="1"/>
        <end position="24"/>
    </location>
</feature>
<proteinExistence type="inferred from homology"/>
<dbReference type="SUPFAM" id="SSF161098">
    <property type="entry name" value="MetI-like"/>
    <property type="match status" value="1"/>
</dbReference>
<keyword evidence="6 7" id="KW-0472">Membrane</keyword>
<keyword evidence="5 7" id="KW-1133">Transmembrane helix</keyword>
<dbReference type="Pfam" id="PF00528">
    <property type="entry name" value="BPD_transp_1"/>
    <property type="match status" value="1"/>
</dbReference>
<keyword evidence="2 7" id="KW-0813">Transport</keyword>
<organism evidence="10 11">
    <name type="scientific">Demequina lignilytica</name>
    <dbReference type="NCBI Taxonomy" id="3051663"/>
    <lineage>
        <taxon>Bacteria</taxon>
        <taxon>Bacillati</taxon>
        <taxon>Actinomycetota</taxon>
        <taxon>Actinomycetes</taxon>
        <taxon>Micrococcales</taxon>
        <taxon>Demequinaceae</taxon>
        <taxon>Demequina</taxon>
    </lineage>
</organism>
<comment type="caution">
    <text evidence="10">The sequence shown here is derived from an EMBL/GenBank/DDBJ whole genome shotgun (WGS) entry which is preliminary data.</text>
</comment>
<comment type="similarity">
    <text evidence="7">Belongs to the binding-protein-dependent transport system permease family.</text>
</comment>
<name>A0AB35MK15_9MICO</name>
<feature type="transmembrane region" description="Helical" evidence="7">
    <location>
        <begin position="242"/>
        <end position="262"/>
    </location>
</feature>
<evidence type="ECO:0000313" key="11">
    <source>
        <dbReference type="Proteomes" id="UP001172756"/>
    </source>
</evidence>
<dbReference type="InterPro" id="IPR051393">
    <property type="entry name" value="ABC_transporter_permease"/>
</dbReference>
<dbReference type="Proteomes" id="UP001172756">
    <property type="component" value="Unassembled WGS sequence"/>
</dbReference>
<dbReference type="Gene3D" id="1.10.3720.10">
    <property type="entry name" value="MetI-like"/>
    <property type="match status" value="1"/>
</dbReference>
<keyword evidence="4 7" id="KW-0812">Transmembrane</keyword>
<gene>
    <name evidence="10" type="ORF">QQ002_10995</name>
</gene>
<evidence type="ECO:0000256" key="6">
    <source>
        <dbReference type="ARBA" id="ARBA00023136"/>
    </source>
</evidence>
<feature type="transmembrane region" description="Helical" evidence="7">
    <location>
        <begin position="132"/>
        <end position="153"/>
    </location>
</feature>
<evidence type="ECO:0000256" key="5">
    <source>
        <dbReference type="ARBA" id="ARBA00022989"/>
    </source>
</evidence>
<dbReference type="EMBL" id="JAUHQB010000008">
    <property type="protein sequence ID" value="MDN4484066.1"/>
    <property type="molecule type" value="Genomic_DNA"/>
</dbReference>
<comment type="subcellular location">
    <subcellularLocation>
        <location evidence="1 7">Cell membrane</location>
        <topology evidence="1 7">Multi-pass membrane protein</topology>
    </subcellularLocation>
</comment>
<feature type="transmembrane region" description="Helical" evidence="7">
    <location>
        <begin position="188"/>
        <end position="211"/>
    </location>
</feature>
<reference evidence="10 11" key="1">
    <citation type="submission" date="2023-06" db="EMBL/GenBank/DDBJ databases">
        <title>SYSU T0a273.</title>
        <authorList>
            <person name="Gao L."/>
            <person name="Fang B.-Z."/>
            <person name="Li W.-J."/>
        </authorList>
    </citation>
    <scope>NUCLEOTIDE SEQUENCE [LARGE SCALE GENOMIC DNA]</scope>
    <source>
        <strain evidence="10 11">SYSU T0a273</strain>
    </source>
</reference>
<feature type="transmembrane region" description="Helical" evidence="7">
    <location>
        <begin position="294"/>
        <end position="320"/>
    </location>
</feature>
<dbReference type="PANTHER" id="PTHR30193:SF37">
    <property type="entry name" value="INNER MEMBRANE ABC TRANSPORTER PERMEASE PROTEIN YCJO"/>
    <property type="match status" value="1"/>
</dbReference>
<keyword evidence="3" id="KW-1003">Cell membrane</keyword>
<feature type="transmembrane region" description="Helical" evidence="7">
    <location>
        <begin position="34"/>
        <end position="57"/>
    </location>
</feature>
<dbReference type="RefSeq" id="WP_301152827.1">
    <property type="nucleotide sequence ID" value="NZ_JAUHPZ010000002.1"/>
</dbReference>
<evidence type="ECO:0000256" key="2">
    <source>
        <dbReference type="ARBA" id="ARBA00022448"/>
    </source>
</evidence>
<dbReference type="InterPro" id="IPR000515">
    <property type="entry name" value="MetI-like"/>
</dbReference>
<feature type="transmembrane region" description="Helical" evidence="7">
    <location>
        <begin position="99"/>
        <end position="120"/>
    </location>
</feature>
<evidence type="ECO:0000256" key="8">
    <source>
        <dbReference type="SAM" id="MobiDB-lite"/>
    </source>
</evidence>
<evidence type="ECO:0000259" key="9">
    <source>
        <dbReference type="PROSITE" id="PS50928"/>
    </source>
</evidence>
<dbReference type="GO" id="GO:0055085">
    <property type="term" value="P:transmembrane transport"/>
    <property type="evidence" value="ECO:0007669"/>
    <property type="project" value="InterPro"/>
</dbReference>
<dbReference type="InterPro" id="IPR035906">
    <property type="entry name" value="MetI-like_sf"/>
</dbReference>